<sequence length="122" mass="12982">MVIPSDASILVVEDEWIIAEAISRSLRRWGYRVLGPAADVPAALALLEQETPAAALLDASLGHQPSFAVADLLIARGVPFAFLSGHQVEDLPPRYAASRLLNKPFAEAALQTEIMALLGIPG</sequence>
<evidence type="ECO:0000313" key="4">
    <source>
        <dbReference type="Proteomes" id="UP001196870"/>
    </source>
</evidence>
<name>A0ABS5FA59_9PROT</name>
<dbReference type="Gene3D" id="3.40.50.2300">
    <property type="match status" value="1"/>
</dbReference>
<dbReference type="EMBL" id="JAAGBB010000116">
    <property type="protein sequence ID" value="MBR0669447.1"/>
    <property type="molecule type" value="Genomic_DNA"/>
</dbReference>
<dbReference type="InterPro" id="IPR011006">
    <property type="entry name" value="CheY-like_superfamily"/>
</dbReference>
<dbReference type="Proteomes" id="UP001196870">
    <property type="component" value="Unassembled WGS sequence"/>
</dbReference>
<protein>
    <submittedName>
        <fullName evidence="3">Response regulator</fullName>
    </submittedName>
</protein>
<dbReference type="InterPro" id="IPR001789">
    <property type="entry name" value="Sig_transdc_resp-reg_receiver"/>
</dbReference>
<keyword evidence="1" id="KW-0597">Phosphoprotein</keyword>
<dbReference type="SMART" id="SM00448">
    <property type="entry name" value="REC"/>
    <property type="match status" value="1"/>
</dbReference>
<reference evidence="4" key="1">
    <citation type="journal article" date="2021" name="Syst. Appl. Microbiol.">
        <title>Roseomonas hellenica sp. nov., isolated from roots of wild-growing Alkanna tinctoria.</title>
        <authorList>
            <person name="Rat A."/>
            <person name="Naranjo H.D."/>
            <person name="Lebbe L."/>
            <person name="Cnockaert M."/>
            <person name="Krigas N."/>
            <person name="Grigoriadou K."/>
            <person name="Maloupa E."/>
            <person name="Willems A."/>
        </authorList>
    </citation>
    <scope>NUCLEOTIDE SEQUENCE [LARGE SCALE GENOMIC DNA]</scope>
    <source>
        <strain evidence="4">LMG 31523</strain>
    </source>
</reference>
<evidence type="ECO:0000259" key="2">
    <source>
        <dbReference type="PROSITE" id="PS50110"/>
    </source>
</evidence>
<evidence type="ECO:0000256" key="1">
    <source>
        <dbReference type="PROSITE-ProRule" id="PRU00169"/>
    </source>
</evidence>
<organism evidence="3 4">
    <name type="scientific">Plastoroseomonas hellenica</name>
    <dbReference type="NCBI Taxonomy" id="2687306"/>
    <lineage>
        <taxon>Bacteria</taxon>
        <taxon>Pseudomonadati</taxon>
        <taxon>Pseudomonadota</taxon>
        <taxon>Alphaproteobacteria</taxon>
        <taxon>Acetobacterales</taxon>
        <taxon>Acetobacteraceae</taxon>
        <taxon>Plastoroseomonas</taxon>
    </lineage>
</organism>
<gene>
    <name evidence="3" type="ORF">GXW71_34205</name>
</gene>
<keyword evidence="4" id="KW-1185">Reference proteome</keyword>
<proteinExistence type="predicted"/>
<feature type="domain" description="Response regulatory" evidence="2">
    <location>
        <begin position="8"/>
        <end position="118"/>
    </location>
</feature>
<comment type="caution">
    <text evidence="3">The sequence shown here is derived from an EMBL/GenBank/DDBJ whole genome shotgun (WGS) entry which is preliminary data.</text>
</comment>
<accession>A0ABS5FA59</accession>
<dbReference type="SUPFAM" id="SSF52172">
    <property type="entry name" value="CheY-like"/>
    <property type="match status" value="1"/>
</dbReference>
<feature type="modified residue" description="4-aspartylphosphate" evidence="1">
    <location>
        <position position="58"/>
    </location>
</feature>
<dbReference type="PROSITE" id="PS50110">
    <property type="entry name" value="RESPONSE_REGULATORY"/>
    <property type="match status" value="1"/>
</dbReference>
<evidence type="ECO:0000313" key="3">
    <source>
        <dbReference type="EMBL" id="MBR0669447.1"/>
    </source>
</evidence>
<dbReference type="Pfam" id="PF00072">
    <property type="entry name" value="Response_reg"/>
    <property type="match status" value="1"/>
</dbReference>
<dbReference type="RefSeq" id="WP_211858485.1">
    <property type="nucleotide sequence ID" value="NZ_JAAGBB010000116.1"/>
</dbReference>